<protein>
    <submittedName>
        <fullName evidence="1">Uncharacterized protein</fullName>
    </submittedName>
</protein>
<gene>
    <name evidence="1" type="ORF">LCGC14_1306970</name>
</gene>
<organism evidence="1">
    <name type="scientific">marine sediment metagenome</name>
    <dbReference type="NCBI Taxonomy" id="412755"/>
    <lineage>
        <taxon>unclassified sequences</taxon>
        <taxon>metagenomes</taxon>
        <taxon>ecological metagenomes</taxon>
    </lineage>
</organism>
<dbReference type="AlphaFoldDB" id="A0A0F9N4P0"/>
<comment type="caution">
    <text evidence="1">The sequence shown here is derived from an EMBL/GenBank/DDBJ whole genome shotgun (WGS) entry which is preliminary data.</text>
</comment>
<name>A0A0F9N4P0_9ZZZZ</name>
<accession>A0A0F9N4P0</accession>
<evidence type="ECO:0000313" key="1">
    <source>
        <dbReference type="EMBL" id="KKM83685.1"/>
    </source>
</evidence>
<proteinExistence type="predicted"/>
<dbReference type="EMBL" id="LAZR01007677">
    <property type="protein sequence ID" value="KKM83685.1"/>
    <property type="molecule type" value="Genomic_DNA"/>
</dbReference>
<feature type="non-terminal residue" evidence="1">
    <location>
        <position position="1"/>
    </location>
</feature>
<sequence>EQIFDYFGKELGKCEECGRNICPCCVGVYKAEVSKFKGTSGTTLPEEALSKTLCLECGVRFEAKLIECGFNLRNRRPRE</sequence>
<reference evidence="1" key="1">
    <citation type="journal article" date="2015" name="Nature">
        <title>Complex archaea that bridge the gap between prokaryotes and eukaryotes.</title>
        <authorList>
            <person name="Spang A."/>
            <person name="Saw J.H."/>
            <person name="Jorgensen S.L."/>
            <person name="Zaremba-Niedzwiedzka K."/>
            <person name="Martijn J."/>
            <person name="Lind A.E."/>
            <person name="van Eijk R."/>
            <person name="Schleper C."/>
            <person name="Guy L."/>
            <person name="Ettema T.J."/>
        </authorList>
    </citation>
    <scope>NUCLEOTIDE SEQUENCE</scope>
</reference>